<protein>
    <recommendedName>
        <fullName evidence="3">Thioredoxin</fullName>
    </recommendedName>
</protein>
<proteinExistence type="predicted"/>
<name>A0A024PB07_9BACI</name>
<sequence length="183" mass="21742">MNLGEWYAKGMTTQTYVDQMQTHKKDFIYIYENFSVLVEDQPLFDKIQQQKIRALILTEDWCGDAMLNIPIFLRMAESGHIPVHFLRRDENLELMDQYLTNGVSRSIPKIIFIDATGHEISHWGPRAPELQKFIDQSIAGLPEEKAPDYQEKKREMLTFVTKAYRDNRDFWSYVYNDIKKQWL</sequence>
<gene>
    <name evidence="1" type="ORF">BN983_03968</name>
</gene>
<comment type="caution">
    <text evidence="1">The sequence shown here is derived from an EMBL/GenBank/DDBJ whole genome shotgun (WGS) entry which is preliminary data.</text>
</comment>
<dbReference type="AlphaFoldDB" id="A0A024PB07"/>
<dbReference type="InterPro" id="IPR036249">
    <property type="entry name" value="Thioredoxin-like_sf"/>
</dbReference>
<reference evidence="2" key="1">
    <citation type="submission" date="2014-03" db="EMBL/GenBank/DDBJ databases">
        <authorList>
            <person name="Urmite Genomes U."/>
        </authorList>
    </citation>
    <scope>NUCLEOTIDE SEQUENCE [LARGE SCALE GENOMIC DNA]</scope>
    <source>
        <strain evidence="2">HD-03</strain>
    </source>
</reference>
<dbReference type="SUPFAM" id="SSF52833">
    <property type="entry name" value="Thioredoxin-like"/>
    <property type="match status" value="1"/>
</dbReference>
<evidence type="ECO:0000313" key="2">
    <source>
        <dbReference type="Proteomes" id="UP000028868"/>
    </source>
</evidence>
<organism evidence="1 2">
    <name type="scientific">Halobacillus karajensis</name>
    <dbReference type="NCBI Taxonomy" id="195088"/>
    <lineage>
        <taxon>Bacteria</taxon>
        <taxon>Bacillati</taxon>
        <taxon>Bacillota</taxon>
        <taxon>Bacilli</taxon>
        <taxon>Bacillales</taxon>
        <taxon>Bacillaceae</taxon>
        <taxon>Halobacillus</taxon>
    </lineage>
</organism>
<dbReference type="Proteomes" id="UP000028868">
    <property type="component" value="Unassembled WGS sequence"/>
</dbReference>
<dbReference type="Gene3D" id="3.40.30.10">
    <property type="entry name" value="Glutaredoxin"/>
    <property type="match status" value="1"/>
</dbReference>
<dbReference type="RefSeq" id="WP_035511505.1">
    <property type="nucleotide sequence ID" value="NZ_CCDH010000004.1"/>
</dbReference>
<evidence type="ECO:0008006" key="3">
    <source>
        <dbReference type="Google" id="ProtNLM"/>
    </source>
</evidence>
<accession>A0A024PB07</accession>
<dbReference type="EMBL" id="CCDI010000008">
    <property type="protein sequence ID" value="CDQ25612.1"/>
    <property type="molecule type" value="Genomic_DNA"/>
</dbReference>
<keyword evidence="2" id="KW-1185">Reference proteome</keyword>
<evidence type="ECO:0000313" key="1">
    <source>
        <dbReference type="EMBL" id="CDQ25612.1"/>
    </source>
</evidence>
<reference evidence="1 2" key="2">
    <citation type="submission" date="2014-05" db="EMBL/GenBank/DDBJ databases">
        <title>Draft genome sequence of Halobacillus karajensis HK-03.</title>
        <authorList>
            <person name="Khelaifia S."/>
            <person name="Croce O."/>
            <person name="Lagier J.C."/>
            <person name="Raoult D."/>
        </authorList>
    </citation>
    <scope>NUCLEOTIDE SEQUENCE [LARGE SCALE GENOMIC DNA]</scope>
    <source>
        <strain evidence="1 2">HD-03</strain>
    </source>
</reference>
<dbReference type="Pfam" id="PF14595">
    <property type="entry name" value="Thioredoxin_9"/>
    <property type="match status" value="1"/>
</dbReference>